<protein>
    <recommendedName>
        <fullName evidence="3">Phage protein</fullName>
    </recommendedName>
</protein>
<proteinExistence type="predicted"/>
<reference evidence="1 2" key="1">
    <citation type="submission" date="2018-11" db="EMBL/GenBank/DDBJ databases">
        <title>Species Designations Belie Phenotypic and Genotypic Heterogeneity in Oral Streptococci.</title>
        <authorList>
            <person name="Velsko I."/>
        </authorList>
    </citation>
    <scope>NUCLEOTIDE SEQUENCE [LARGE SCALE GENOMIC DNA]</scope>
    <source>
        <strain evidence="1 2">A52</strain>
    </source>
</reference>
<evidence type="ECO:0008006" key="3">
    <source>
        <dbReference type="Google" id="ProtNLM"/>
    </source>
</evidence>
<name>A0A3R9SWK4_STRCR</name>
<sequence length="119" mass="13818">MGLINKTKITENISVVIGHREIIVNVTENFPFDIKIGFQEVDEVQLDMGLGKKVFKPEYKMIIQVVDCEKPEFTNEEELKEKDRQHKELKTLFAFAKANKQNWFETALFDGVLSEKVKV</sequence>
<organism evidence="1 2">
    <name type="scientific">Streptococcus cristatus</name>
    <dbReference type="NCBI Taxonomy" id="45634"/>
    <lineage>
        <taxon>Bacteria</taxon>
        <taxon>Bacillati</taxon>
        <taxon>Bacillota</taxon>
        <taxon>Bacilli</taxon>
        <taxon>Lactobacillales</taxon>
        <taxon>Streptococcaceae</taxon>
        <taxon>Streptococcus</taxon>
    </lineage>
</organism>
<evidence type="ECO:0000313" key="2">
    <source>
        <dbReference type="Proteomes" id="UP000270868"/>
    </source>
</evidence>
<dbReference type="EMBL" id="RJPS01000013">
    <property type="protein sequence ID" value="RSJ88431.1"/>
    <property type="molecule type" value="Genomic_DNA"/>
</dbReference>
<dbReference type="RefSeq" id="WP_125373860.1">
    <property type="nucleotide sequence ID" value="NZ_RJPS01000013.1"/>
</dbReference>
<dbReference type="AlphaFoldDB" id="A0A3R9SWK4"/>
<dbReference type="Proteomes" id="UP000270868">
    <property type="component" value="Unassembled WGS sequence"/>
</dbReference>
<comment type="caution">
    <text evidence="1">The sequence shown here is derived from an EMBL/GenBank/DDBJ whole genome shotgun (WGS) entry which is preliminary data.</text>
</comment>
<gene>
    <name evidence="1" type="ORF">D8792_09330</name>
</gene>
<evidence type="ECO:0000313" key="1">
    <source>
        <dbReference type="EMBL" id="RSJ88431.1"/>
    </source>
</evidence>
<accession>A0A3R9SWK4</accession>